<dbReference type="EMBL" id="CM055748">
    <property type="protein sequence ID" value="KAJ7995380.1"/>
    <property type="molecule type" value="Genomic_DNA"/>
</dbReference>
<name>A0ACC2FVJ5_DALPE</name>
<accession>A0ACC2FVJ5</accession>
<protein>
    <submittedName>
        <fullName evidence="1">Uncharacterized protein</fullName>
    </submittedName>
</protein>
<evidence type="ECO:0000313" key="2">
    <source>
        <dbReference type="Proteomes" id="UP001157502"/>
    </source>
</evidence>
<proteinExistence type="predicted"/>
<gene>
    <name evidence="1" type="ORF">DPEC_G00243970</name>
</gene>
<organism evidence="1 2">
    <name type="scientific">Dallia pectoralis</name>
    <name type="common">Alaska blackfish</name>
    <dbReference type="NCBI Taxonomy" id="75939"/>
    <lineage>
        <taxon>Eukaryota</taxon>
        <taxon>Metazoa</taxon>
        <taxon>Chordata</taxon>
        <taxon>Craniata</taxon>
        <taxon>Vertebrata</taxon>
        <taxon>Euteleostomi</taxon>
        <taxon>Actinopterygii</taxon>
        <taxon>Neopterygii</taxon>
        <taxon>Teleostei</taxon>
        <taxon>Protacanthopterygii</taxon>
        <taxon>Esociformes</taxon>
        <taxon>Umbridae</taxon>
        <taxon>Dallia</taxon>
    </lineage>
</organism>
<reference evidence="1" key="1">
    <citation type="submission" date="2021-05" db="EMBL/GenBank/DDBJ databases">
        <authorList>
            <person name="Pan Q."/>
            <person name="Jouanno E."/>
            <person name="Zahm M."/>
            <person name="Klopp C."/>
            <person name="Cabau C."/>
            <person name="Louis A."/>
            <person name="Berthelot C."/>
            <person name="Parey E."/>
            <person name="Roest Crollius H."/>
            <person name="Montfort J."/>
            <person name="Robinson-Rechavi M."/>
            <person name="Bouchez O."/>
            <person name="Lampietro C."/>
            <person name="Lopez Roques C."/>
            <person name="Donnadieu C."/>
            <person name="Postlethwait J."/>
            <person name="Bobe J."/>
            <person name="Dillon D."/>
            <person name="Chandos A."/>
            <person name="von Hippel F."/>
            <person name="Guiguen Y."/>
        </authorList>
    </citation>
    <scope>NUCLEOTIDE SEQUENCE</scope>
    <source>
        <strain evidence="1">YG-Jan2019</strain>
    </source>
</reference>
<sequence length="548" mass="60378">MRLSLALDPRLASVLGLCLLHLAVAAGKPNLLDTTSASDSVRCRLQGTPHPSAFSKDGDFFIGGVFSIHYYMLTVEHNFSTMPEPLRCTGSLDSRELRLSRAMIYAIEEINNSSQLLPGVTIGYEIYDACCSVPVAVKVAFQLTNGADPVFDTGEGCSRSNTLTAIVGESGSTPSIGMSRVISPFGIPQVSHFATCACLSDKKQFPSFFRTIPSDQYQAAALVHLIRHFGWIWIGAVRSDSDYGNSGMAAFLTAAHKEGICVEYSEAFSHTNPQSKVKKVADVIRSSTSRVVVAFVSYSDMRILLEELERLPTSPRQWIGSEAWVTDPEMKHFGLCAGAIGFGIQRSVIPGLRDFLLDLSPQKVSSSPVLTEFWEGAFGCSLEKETALRERALVKVCDGSEDIQQLRVPYTDTSQLRITNMVYKAVYAVAHAIHSLVCEEKMNSTVYCDRNQSVTPTQVLEKLKRVNFSRNGYRVSFDANGDPVATYELVNWQRGEGGQMEFVTVGYYDASLPDGMRFRMEKEITWVDNSTQSPTVAHVSALWRDVPS</sequence>
<dbReference type="Proteomes" id="UP001157502">
    <property type="component" value="Chromosome 21"/>
</dbReference>
<comment type="caution">
    <text evidence="1">The sequence shown here is derived from an EMBL/GenBank/DDBJ whole genome shotgun (WGS) entry which is preliminary data.</text>
</comment>
<keyword evidence="2" id="KW-1185">Reference proteome</keyword>
<evidence type="ECO:0000313" key="1">
    <source>
        <dbReference type="EMBL" id="KAJ7995380.1"/>
    </source>
</evidence>